<feature type="region of interest" description="Disordered" evidence="1">
    <location>
        <begin position="1309"/>
        <end position="1335"/>
    </location>
</feature>
<dbReference type="Proteomes" id="UP001497382">
    <property type="component" value="Unassembled WGS sequence"/>
</dbReference>
<dbReference type="EMBL" id="CAXIEN010000052">
    <property type="protein sequence ID" value="CAL1271025.1"/>
    <property type="molecule type" value="Genomic_DNA"/>
</dbReference>
<evidence type="ECO:0000313" key="2">
    <source>
        <dbReference type="EMBL" id="CAL1271025.1"/>
    </source>
</evidence>
<feature type="region of interest" description="Disordered" evidence="1">
    <location>
        <begin position="1461"/>
        <end position="1486"/>
    </location>
</feature>
<reference evidence="2 3" key="1">
    <citation type="submission" date="2024-04" db="EMBL/GenBank/DDBJ databases">
        <authorList>
            <person name="Rising A."/>
            <person name="Reimegard J."/>
            <person name="Sonavane S."/>
            <person name="Akerstrom W."/>
            <person name="Nylinder S."/>
            <person name="Hedman E."/>
            <person name="Kallberg Y."/>
        </authorList>
    </citation>
    <scope>NUCLEOTIDE SEQUENCE [LARGE SCALE GENOMIC DNA]</scope>
</reference>
<proteinExistence type="predicted"/>
<feature type="compositionally biased region" description="Polar residues" evidence="1">
    <location>
        <begin position="1309"/>
        <end position="1320"/>
    </location>
</feature>
<comment type="caution">
    <text evidence="2">The sequence shown here is derived from an EMBL/GenBank/DDBJ whole genome shotgun (WGS) entry which is preliminary data.</text>
</comment>
<name>A0AAV1ZL78_9ARAC</name>
<evidence type="ECO:0000313" key="3">
    <source>
        <dbReference type="Proteomes" id="UP001497382"/>
    </source>
</evidence>
<gene>
    <name evidence="2" type="ORF">LARSCL_LOCUS5615</name>
</gene>
<organism evidence="2 3">
    <name type="scientific">Larinioides sclopetarius</name>
    <dbReference type="NCBI Taxonomy" id="280406"/>
    <lineage>
        <taxon>Eukaryota</taxon>
        <taxon>Metazoa</taxon>
        <taxon>Ecdysozoa</taxon>
        <taxon>Arthropoda</taxon>
        <taxon>Chelicerata</taxon>
        <taxon>Arachnida</taxon>
        <taxon>Araneae</taxon>
        <taxon>Araneomorphae</taxon>
        <taxon>Entelegynae</taxon>
        <taxon>Araneoidea</taxon>
        <taxon>Araneidae</taxon>
        <taxon>Larinioides</taxon>
    </lineage>
</organism>
<feature type="region of interest" description="Disordered" evidence="1">
    <location>
        <begin position="871"/>
        <end position="891"/>
    </location>
</feature>
<keyword evidence="3" id="KW-1185">Reference proteome</keyword>
<protein>
    <submittedName>
        <fullName evidence="2">Uncharacterized protein</fullName>
    </submittedName>
</protein>
<accession>A0AAV1ZL78</accession>
<feature type="region of interest" description="Disordered" evidence="1">
    <location>
        <begin position="1347"/>
        <end position="1400"/>
    </location>
</feature>
<feature type="compositionally biased region" description="Basic and acidic residues" evidence="1">
    <location>
        <begin position="879"/>
        <end position="891"/>
    </location>
</feature>
<sequence length="1486" mass="166049">MSEPVVEDLINITFSQTDNLPKGLHQNPHELYKTSNLSLDFNIDLNKTFDLNKCDEHVKAPSGIKTALEPFNNYPFECTIQEMDISGKLSQRKSLDRLESDESLGILPDLLKDEMTFDLFKTDSSFSDDEIHDDINPKINENPASFVFSPPSDNQFNRISLFLKNISTPLPNFGNDRRCSSTPKISVANGFVANTADIEHYSSPHFLPDEKEEPIAGSCHLKFETDFDLDDLKNVKPLTSTHKTFSPPRLSSIFKKMDEETDLQSEVSLKLETIENNLNVTQTFSCDVEDLFPCKRKDNIQNVNILNNTFQIKQPVFVELDEDVVSLNCSIPSAMSIELAESNNCSEKEKVKTLDSTFAIPRNENSVNMDCEKTFLVDFNSAVGTEAFSKSFYRNKILNETHVLEMNSIEFSSQQQEQIANVTFIKDLENESQTSLENCYSSHGTSFKPMTQILEETFSKNDLKPILEETFSENDLNKMLTKSNSQSTSPKTCNIKAKGTFSEEIETLPETKVSQNNYPFQSKPYSPRSLTSNIFHEEAEKNCFCDEDNLTENEDDSSNKMSFSVALQSSKDATFSQEIERKDKKIEMLHESDSTKNINSIAEFISPKAFLNTPFSEEVREKICIHDHAENEKELSNKILLSVTVQPIGDATFSEGINERAGQENFKLYKSNSTKNVNSIIEFASPKPPKTLAGDTFNEEVGGKISLHDQIKNECDPANKMSDSDPLQSIRDATFSETKEKYDVVNDKFFKKDSIKNASSCEMKSSLPKISKSLTFSNRSEVVSILESNAFQDSNDLIENDALNLQAISSRKAAASLNLKQCDNFHSGTNFSEENQHDIFTGSASEETEFGTPSISEGECSSEILPVSSNSYPSTAFSDKTDRVQSDMDSNEKDKFQLSLNSLKEITDSDFSEEIDKVQIDQISIPTKNDEFETSPVSQKEISAPFSGLADKDIKVKPDMQTIQCNQDSFGESSQSTKLCLKGTLFKKIIDKSNPSLKSCPLESKTVVKNGLIKPAKIAYPRKVSEQHNGQLLIAKPFYKPIIDKRFSTSGFNHTLNLSDNSTDKSSSKTFNKRLTLSCSSEIDVNKSKCKKELKKSFGIPSKLGIKRPESNFQKSRLDTKYSNEYLKDAKKLNDKQNLLPQPDLISSKDPKIVKSATGTLINGKGPISSRLSLHGKLPLKSLKMKECGSKSNTALAYTAEKSIKIISCPKVIDQPRKEKISEIGVNDANSGKNYSRHSIATNLPRNFLSFNNCNKTDNSKPSVIKQKSAPTSNSCKPDSLRYVGSMKLPNSIAKLKFSSFPKIQSCIKNSADGSESKSMVNKRPGSENQKPNSFLVKPCISKGEVVQTQSTGHVKQKDNARENNQPTTSIFPPPREQAVQPMNPLSHKKSNGQSNFLPVPKVTKCNIRSVNSNDVEAAHESQNQGYKKSNGQSNFLPVPKVIKCNIRSVNSNDVEAAHESHNQVRQQTSGRLPQLRRIPVPRHNK</sequence>
<evidence type="ECO:0000256" key="1">
    <source>
        <dbReference type="SAM" id="MobiDB-lite"/>
    </source>
</evidence>